<evidence type="ECO:0000313" key="2">
    <source>
        <dbReference type="EMBL" id="GGM77932.1"/>
    </source>
</evidence>
<evidence type="ECO:0000313" key="3">
    <source>
        <dbReference type="Proteomes" id="UP000637578"/>
    </source>
</evidence>
<organism evidence="2 3">
    <name type="scientific">Longimycelium tulufanense</name>
    <dbReference type="NCBI Taxonomy" id="907463"/>
    <lineage>
        <taxon>Bacteria</taxon>
        <taxon>Bacillati</taxon>
        <taxon>Actinomycetota</taxon>
        <taxon>Actinomycetes</taxon>
        <taxon>Pseudonocardiales</taxon>
        <taxon>Pseudonocardiaceae</taxon>
        <taxon>Longimycelium</taxon>
    </lineage>
</organism>
<keyword evidence="3" id="KW-1185">Reference proteome</keyword>
<reference evidence="2" key="2">
    <citation type="submission" date="2020-09" db="EMBL/GenBank/DDBJ databases">
        <authorList>
            <person name="Sun Q."/>
            <person name="Zhou Y."/>
        </authorList>
    </citation>
    <scope>NUCLEOTIDE SEQUENCE</scope>
    <source>
        <strain evidence="2">CGMCC 4.5737</strain>
    </source>
</reference>
<name>A0A8J3CDF5_9PSEU</name>
<gene>
    <name evidence="2" type="ORF">GCM10012275_55690</name>
</gene>
<comment type="caution">
    <text evidence="2">The sequence shown here is derived from an EMBL/GenBank/DDBJ whole genome shotgun (WGS) entry which is preliminary data.</text>
</comment>
<proteinExistence type="predicted"/>
<dbReference type="AlphaFoldDB" id="A0A8J3CDF5"/>
<sequence length="77" mass="7874">MERELVVPGYEATHAAAGRDSRRGGGPWGAAGAPALRLSTVERPGGSRHPGGGGSGQVSGGPRRRAIPSPYFFSSFP</sequence>
<accession>A0A8J3CDF5</accession>
<dbReference type="EMBL" id="BMMK01000040">
    <property type="protein sequence ID" value="GGM77932.1"/>
    <property type="molecule type" value="Genomic_DNA"/>
</dbReference>
<reference evidence="2" key="1">
    <citation type="journal article" date="2014" name="Int. J. Syst. Evol. Microbiol.">
        <title>Complete genome sequence of Corynebacterium casei LMG S-19264T (=DSM 44701T), isolated from a smear-ripened cheese.</title>
        <authorList>
            <consortium name="US DOE Joint Genome Institute (JGI-PGF)"/>
            <person name="Walter F."/>
            <person name="Albersmeier A."/>
            <person name="Kalinowski J."/>
            <person name="Ruckert C."/>
        </authorList>
    </citation>
    <scope>NUCLEOTIDE SEQUENCE</scope>
    <source>
        <strain evidence="2">CGMCC 4.5737</strain>
    </source>
</reference>
<protein>
    <submittedName>
        <fullName evidence="2">Uncharacterized protein</fullName>
    </submittedName>
</protein>
<feature type="region of interest" description="Disordered" evidence="1">
    <location>
        <begin position="1"/>
        <end position="77"/>
    </location>
</feature>
<feature type="compositionally biased region" description="Gly residues" evidence="1">
    <location>
        <begin position="48"/>
        <end position="59"/>
    </location>
</feature>
<evidence type="ECO:0000256" key="1">
    <source>
        <dbReference type="SAM" id="MobiDB-lite"/>
    </source>
</evidence>
<dbReference type="Proteomes" id="UP000637578">
    <property type="component" value="Unassembled WGS sequence"/>
</dbReference>